<evidence type="ECO:0000313" key="2">
    <source>
        <dbReference type="Proteomes" id="UP000237056"/>
    </source>
</evidence>
<sequence length="398" mass="46286">MRLKNYYFIFLFFLTSIILSCGVRQTRESLSSGDYDAAIKTAVENLSNRKDAKGKQDYVYMLEEAFAKAKERDLQNINLWLKDANPSNTEKIYNTYLQLNNRQELIKPLLPLKLLDASKNAYFPFDNYADEIVSSKSALAKHLYDNSKALLITKDKMNYRRAYDDLMYLSQLQSNYKDTNSLIDEAKAKGTDYVSVYTKNETNMVIPSRLENDLLDFSTFGLNDKWTVYHNNRQKGITYDYGLIVNFRNIAISPEQVKEKEFIKEKQVKDGTKPLLDANGNPVKDDKGNPIKVDNFKTIRINIYEFKQLKTVQVTAKVDYIDFKNNQLIDTFPLSSEFIFENIYAKYNGDKAACDDIYMGYFDKRAVEFPSNEQMVYDCGEDLKAKLKNIIYTNKFRK</sequence>
<dbReference type="RefSeq" id="WP_103726014.1">
    <property type="nucleotide sequence ID" value="NZ_PQNY01000008.1"/>
</dbReference>
<comment type="caution">
    <text evidence="1">The sequence shown here is derived from an EMBL/GenBank/DDBJ whole genome shotgun (WGS) entry which is preliminary data.</text>
</comment>
<dbReference type="AlphaFoldDB" id="A0A2S4N7J4"/>
<dbReference type="OrthoDB" id="1489643at2"/>
<dbReference type="Proteomes" id="UP000237056">
    <property type="component" value="Unassembled WGS sequence"/>
</dbReference>
<gene>
    <name evidence="1" type="ORF">Q361_1084</name>
</gene>
<reference evidence="1 2" key="1">
    <citation type="submission" date="2018-01" db="EMBL/GenBank/DDBJ databases">
        <title>Genomic Encyclopedia of Type Strains, Phase I: the one thousand microbial genomes (KMG-I) project.</title>
        <authorList>
            <person name="Goeker M."/>
        </authorList>
    </citation>
    <scope>NUCLEOTIDE SEQUENCE [LARGE SCALE GENOMIC DNA]</scope>
    <source>
        <strain evidence="1 2">DSM 17960</strain>
    </source>
</reference>
<dbReference type="EMBL" id="PQNY01000008">
    <property type="protein sequence ID" value="POS01680.1"/>
    <property type="molecule type" value="Genomic_DNA"/>
</dbReference>
<dbReference type="PROSITE" id="PS51257">
    <property type="entry name" value="PROKAR_LIPOPROTEIN"/>
    <property type="match status" value="1"/>
</dbReference>
<keyword evidence="2" id="KW-1185">Reference proteome</keyword>
<accession>A0A2S4N7J4</accession>
<proteinExistence type="predicted"/>
<name>A0A2S4N7J4_9FLAO</name>
<evidence type="ECO:0000313" key="1">
    <source>
        <dbReference type="EMBL" id="POS01680.1"/>
    </source>
</evidence>
<organism evidence="1 2">
    <name type="scientific">Flavobacterium croceum DSM 17960</name>
    <dbReference type="NCBI Taxonomy" id="1121886"/>
    <lineage>
        <taxon>Bacteria</taxon>
        <taxon>Pseudomonadati</taxon>
        <taxon>Bacteroidota</taxon>
        <taxon>Flavobacteriia</taxon>
        <taxon>Flavobacteriales</taxon>
        <taxon>Flavobacteriaceae</taxon>
        <taxon>Flavobacterium</taxon>
    </lineage>
</organism>
<evidence type="ECO:0008006" key="3">
    <source>
        <dbReference type="Google" id="ProtNLM"/>
    </source>
</evidence>
<protein>
    <recommendedName>
        <fullName evidence="3">Lipoprotein</fullName>
    </recommendedName>
</protein>